<accession>A0A7X0FX15</accession>
<evidence type="ECO:0000313" key="3">
    <source>
        <dbReference type="EMBL" id="MBB6395303.1"/>
    </source>
</evidence>
<feature type="region of interest" description="Disordered" evidence="1">
    <location>
        <begin position="153"/>
        <end position="174"/>
    </location>
</feature>
<dbReference type="EMBL" id="JACHMQ010000001">
    <property type="protein sequence ID" value="MBB6395303.1"/>
    <property type="molecule type" value="Genomic_DNA"/>
</dbReference>
<keyword evidence="2" id="KW-1133">Transmembrane helix</keyword>
<evidence type="ECO:0000256" key="2">
    <source>
        <dbReference type="SAM" id="Phobius"/>
    </source>
</evidence>
<keyword evidence="2" id="KW-0812">Transmembrane</keyword>
<keyword evidence="2" id="KW-0472">Membrane</keyword>
<feature type="transmembrane region" description="Helical" evidence="2">
    <location>
        <begin position="180"/>
        <end position="200"/>
    </location>
</feature>
<dbReference type="AlphaFoldDB" id="A0A7X0FX15"/>
<reference evidence="3 4" key="1">
    <citation type="submission" date="2020-08" db="EMBL/GenBank/DDBJ databases">
        <title>Sequencing the genomes of 1000 actinobacteria strains.</title>
        <authorList>
            <person name="Klenk H.-P."/>
        </authorList>
    </citation>
    <scope>NUCLEOTIDE SEQUENCE [LARGE SCALE GENOMIC DNA]</scope>
    <source>
        <strain evidence="3 4">DSM 43675</strain>
    </source>
</reference>
<dbReference type="RefSeq" id="WP_185024823.1">
    <property type="nucleotide sequence ID" value="NZ_JACHMQ010000001.1"/>
</dbReference>
<comment type="caution">
    <text evidence="3">The sequence shown here is derived from an EMBL/GenBank/DDBJ whole genome shotgun (WGS) entry which is preliminary data.</text>
</comment>
<sequence>MLTEPSPGERLAAALRRSPIHVDPSLASALPAAARRELIAKFRRAPAPVFVVLVPIVKGGTWTDDEQLATVVHDRLGRDGIFITFDDDSQDLRAREWGGDHQADRAAWAVALDRAMDDAPLAARLSRVADLIVAGTGQQEYDRVSAEIDKRYKARHGTAPGERGADGSGGDGGGGDGGGLALPLGAGAAAAAGVAGLLLWRRRRMASVRREGEGLLMPRTVFATAHRATEDQLREQASREVIAFGELLDDSTVPTSGERTRALMARALDAYQAAGKTLDAARGVPDLAGVLVLLDQGRDALASAQAVAKGGSEIPPVPLCFFNPLHGDATGELDWRPVGSRRRLSVRTCRTCARAARDKRAPEVLTDRRDGREVPYYEVDPSSSVWAETGYGQLRDDLIERVLRGDNTPR</sequence>
<evidence type="ECO:0000256" key="1">
    <source>
        <dbReference type="SAM" id="MobiDB-lite"/>
    </source>
</evidence>
<name>A0A7X0FX15_9ACTN</name>
<organism evidence="3 4">
    <name type="scientific">Actinomadura coerulea</name>
    <dbReference type="NCBI Taxonomy" id="46159"/>
    <lineage>
        <taxon>Bacteria</taxon>
        <taxon>Bacillati</taxon>
        <taxon>Actinomycetota</taxon>
        <taxon>Actinomycetes</taxon>
        <taxon>Streptosporangiales</taxon>
        <taxon>Thermomonosporaceae</taxon>
        <taxon>Actinomadura</taxon>
    </lineage>
</organism>
<proteinExistence type="predicted"/>
<dbReference type="Proteomes" id="UP000546324">
    <property type="component" value="Unassembled WGS sequence"/>
</dbReference>
<protein>
    <submittedName>
        <fullName evidence="3">Uncharacterized protein</fullName>
    </submittedName>
</protein>
<evidence type="ECO:0000313" key="4">
    <source>
        <dbReference type="Proteomes" id="UP000546324"/>
    </source>
</evidence>
<keyword evidence="4" id="KW-1185">Reference proteome</keyword>
<gene>
    <name evidence="3" type="ORF">BKA00_002217</name>
</gene>